<keyword evidence="9" id="KW-1185">Reference proteome</keyword>
<dbReference type="EMBL" id="LMAR01000042">
    <property type="protein sequence ID" value="KQK30176.1"/>
    <property type="molecule type" value="Genomic_DNA"/>
</dbReference>
<reference evidence="8 10" key="2">
    <citation type="submission" date="2017-02" db="EMBL/GenBank/DDBJ databases">
        <authorList>
            <person name="Peterson S.W."/>
        </authorList>
    </citation>
    <scope>NUCLEOTIDE SEQUENCE [LARGE SCALE GENOMIC DNA]</scope>
    <source>
        <strain evidence="8 10">DSM 9653</strain>
    </source>
</reference>
<dbReference type="AlphaFoldDB" id="A0A0Q3I5H3"/>
<keyword evidence="4 5" id="KW-0732">Signal</keyword>
<evidence type="ECO:0000259" key="6">
    <source>
        <dbReference type="Pfam" id="PF00496"/>
    </source>
</evidence>
<comment type="subcellular location">
    <subcellularLocation>
        <location evidence="1">Periplasm</location>
    </subcellularLocation>
</comment>
<dbReference type="OrthoDB" id="9803988at2"/>
<dbReference type="GO" id="GO:0043190">
    <property type="term" value="C:ATP-binding cassette (ABC) transporter complex"/>
    <property type="evidence" value="ECO:0007669"/>
    <property type="project" value="InterPro"/>
</dbReference>
<accession>A0A0Q3I5H3</accession>
<evidence type="ECO:0000256" key="4">
    <source>
        <dbReference type="ARBA" id="ARBA00022729"/>
    </source>
</evidence>
<keyword evidence="3" id="KW-0813">Transport</keyword>
<feature type="domain" description="Solute-binding protein family 5" evidence="6">
    <location>
        <begin position="78"/>
        <end position="449"/>
    </location>
</feature>
<dbReference type="PANTHER" id="PTHR30290:SF9">
    <property type="entry name" value="OLIGOPEPTIDE-BINDING PROTEIN APPA"/>
    <property type="match status" value="1"/>
</dbReference>
<evidence type="ECO:0000313" key="10">
    <source>
        <dbReference type="Proteomes" id="UP000190130"/>
    </source>
</evidence>
<comment type="similarity">
    <text evidence="2">Belongs to the bacterial solute-binding protein 5 family.</text>
</comment>
<evidence type="ECO:0000256" key="3">
    <source>
        <dbReference type="ARBA" id="ARBA00022448"/>
    </source>
</evidence>
<dbReference type="Gene3D" id="3.10.105.10">
    <property type="entry name" value="Dipeptide-binding Protein, Domain 3"/>
    <property type="match status" value="1"/>
</dbReference>
<reference evidence="7 9" key="1">
    <citation type="submission" date="2015-10" db="EMBL/GenBank/DDBJ databases">
        <title>Draft genome of Bosea thiooxidans.</title>
        <authorList>
            <person name="Wang X."/>
        </authorList>
    </citation>
    <scope>NUCLEOTIDE SEQUENCE [LARGE SCALE GENOMIC DNA]</scope>
    <source>
        <strain evidence="7 9">CGMCC 9174</strain>
    </source>
</reference>
<evidence type="ECO:0000256" key="2">
    <source>
        <dbReference type="ARBA" id="ARBA00005695"/>
    </source>
</evidence>
<evidence type="ECO:0000256" key="1">
    <source>
        <dbReference type="ARBA" id="ARBA00004418"/>
    </source>
</evidence>
<dbReference type="Proteomes" id="UP000190130">
    <property type="component" value="Unassembled WGS sequence"/>
</dbReference>
<dbReference type="InterPro" id="IPR000914">
    <property type="entry name" value="SBP_5_dom"/>
</dbReference>
<dbReference type="GO" id="GO:0030288">
    <property type="term" value="C:outer membrane-bounded periplasmic space"/>
    <property type="evidence" value="ECO:0007669"/>
    <property type="project" value="UniProtKB-ARBA"/>
</dbReference>
<dbReference type="PANTHER" id="PTHR30290">
    <property type="entry name" value="PERIPLASMIC BINDING COMPONENT OF ABC TRANSPORTER"/>
    <property type="match status" value="1"/>
</dbReference>
<dbReference type="PIRSF" id="PIRSF002741">
    <property type="entry name" value="MppA"/>
    <property type="match status" value="1"/>
</dbReference>
<dbReference type="CDD" id="cd08498">
    <property type="entry name" value="PBP2_NikA_DppA_OppA_like_2"/>
    <property type="match status" value="1"/>
</dbReference>
<dbReference type="GO" id="GO:1904680">
    <property type="term" value="F:peptide transmembrane transporter activity"/>
    <property type="evidence" value="ECO:0007669"/>
    <property type="project" value="TreeGrafter"/>
</dbReference>
<gene>
    <name evidence="7" type="ORF">ARD30_15095</name>
    <name evidence="8" type="ORF">SAMN05660750_04336</name>
</gene>
<dbReference type="GO" id="GO:0015833">
    <property type="term" value="P:peptide transport"/>
    <property type="evidence" value="ECO:0007669"/>
    <property type="project" value="TreeGrafter"/>
</dbReference>
<dbReference type="EMBL" id="FUYX01000015">
    <property type="protein sequence ID" value="SKC11306.1"/>
    <property type="molecule type" value="Genomic_DNA"/>
</dbReference>
<sequence>MTSKLRTTAKPRLTALLPLLASVVWLGGAGLANAADLVIGTASEPSAMDPLFSRTGPNQNIAMQIFDRLVETDAHLRMQPSLAESWSAVDPTTWRINLRKDARFQSGKPVTADDVAFSLERARNVPNSPAPFSNNVSGMVSAKAIDATTLEVKTEVPTPDLMERVGFVYILERASAEGKSLQDYNKGDGLVGSGPYKFKEWVPGDRVILTRNESYWGPKPAFETVTIRFIANDAARVAALRSGAVDLIDGVPPADLPVLEKTAGLKVHAIPSARLIYLALDTAREESPFVTDKDGKPLKPNPLRDLRVRQALAKLINVPAIVERLLNGAGVPAGQLVPDGVAGFDPALKPVANDLAGARALLQQAGLKDGFGITIHSSNDRFAGDKDIAQAIGQMFSRGGIKVNGVMTQPYNVYASATSRQSFSAFIFSLGTTTPTAGPGMRNLFMTADSKAGTGGFNRARYSNPAFDKALAEALMQFDDSKRIAGIQAASKMVFADLPVIPLYWQKIAWASKANITYEANMAEDTTAARAGLAK</sequence>
<dbReference type="Gene3D" id="3.90.76.10">
    <property type="entry name" value="Dipeptide-binding Protein, Domain 1"/>
    <property type="match status" value="1"/>
</dbReference>
<dbReference type="Proteomes" id="UP000051562">
    <property type="component" value="Unassembled WGS sequence"/>
</dbReference>
<protein>
    <submittedName>
        <fullName evidence="7">ABC transporter substrate-binding protein</fullName>
    </submittedName>
    <submittedName>
        <fullName evidence="8">Peptide/nickel transport system substrate-binding protein</fullName>
    </submittedName>
</protein>
<evidence type="ECO:0000313" key="8">
    <source>
        <dbReference type="EMBL" id="SKC11306.1"/>
    </source>
</evidence>
<evidence type="ECO:0000313" key="7">
    <source>
        <dbReference type="EMBL" id="KQK30176.1"/>
    </source>
</evidence>
<dbReference type="InterPro" id="IPR039424">
    <property type="entry name" value="SBP_5"/>
</dbReference>
<dbReference type="Pfam" id="PF00496">
    <property type="entry name" value="SBP_bac_5"/>
    <property type="match status" value="1"/>
</dbReference>
<organism evidence="7 9">
    <name type="scientific">Bosea thiooxidans</name>
    <dbReference type="NCBI Taxonomy" id="53254"/>
    <lineage>
        <taxon>Bacteria</taxon>
        <taxon>Pseudomonadati</taxon>
        <taxon>Pseudomonadota</taxon>
        <taxon>Alphaproteobacteria</taxon>
        <taxon>Hyphomicrobiales</taxon>
        <taxon>Boseaceae</taxon>
        <taxon>Bosea</taxon>
    </lineage>
</organism>
<dbReference type="InterPro" id="IPR030678">
    <property type="entry name" value="Peptide/Ni-bd"/>
</dbReference>
<evidence type="ECO:0000313" key="9">
    <source>
        <dbReference type="Proteomes" id="UP000051562"/>
    </source>
</evidence>
<evidence type="ECO:0000256" key="5">
    <source>
        <dbReference type="SAM" id="SignalP"/>
    </source>
</evidence>
<proteinExistence type="inferred from homology"/>
<feature type="chain" id="PRO_5014520370" evidence="5">
    <location>
        <begin position="35"/>
        <end position="535"/>
    </location>
</feature>
<dbReference type="RefSeq" id="WP_055728579.1">
    <property type="nucleotide sequence ID" value="NZ_FUYX01000015.1"/>
</dbReference>
<feature type="signal peptide" evidence="5">
    <location>
        <begin position="1"/>
        <end position="34"/>
    </location>
</feature>
<dbReference type="STRING" id="53254.SAMN05660750_04336"/>
<dbReference type="SUPFAM" id="SSF53850">
    <property type="entry name" value="Periplasmic binding protein-like II"/>
    <property type="match status" value="1"/>
</dbReference>
<dbReference type="Gene3D" id="3.40.190.10">
    <property type="entry name" value="Periplasmic binding protein-like II"/>
    <property type="match status" value="1"/>
</dbReference>
<name>A0A0Q3I5H3_9HYPH</name>